<evidence type="ECO:0000259" key="6">
    <source>
        <dbReference type="Pfam" id="PF04003"/>
    </source>
</evidence>
<feature type="repeat" description="WD" evidence="4">
    <location>
        <begin position="1"/>
        <end position="39"/>
    </location>
</feature>
<dbReference type="InterPro" id="IPR027145">
    <property type="entry name" value="PWP2"/>
</dbReference>
<protein>
    <submittedName>
        <fullName evidence="7">U3 snoRNP protein</fullName>
    </submittedName>
</protein>
<keyword evidence="3" id="KW-0677">Repeat</keyword>
<feature type="compositionally biased region" description="Basic and acidic residues" evidence="5">
    <location>
        <begin position="140"/>
        <end position="158"/>
    </location>
</feature>
<feature type="compositionally biased region" description="Acidic residues" evidence="5">
    <location>
        <begin position="366"/>
        <end position="379"/>
    </location>
</feature>
<dbReference type="Proteomes" id="UP001308179">
    <property type="component" value="Unassembled WGS sequence"/>
</dbReference>
<name>A0ABR0KXA9_9PEZI</name>
<evidence type="ECO:0000256" key="5">
    <source>
        <dbReference type="SAM" id="MobiDB-lite"/>
    </source>
</evidence>
<dbReference type="InterPro" id="IPR011044">
    <property type="entry name" value="Quino_amine_DH_bsu"/>
</dbReference>
<feature type="non-terminal residue" evidence="7">
    <location>
        <position position="1"/>
    </location>
</feature>
<evidence type="ECO:0000256" key="2">
    <source>
        <dbReference type="ARBA" id="ARBA00022574"/>
    </source>
</evidence>
<dbReference type="EMBL" id="JAVRRR010001296">
    <property type="protein sequence ID" value="KAK5139252.1"/>
    <property type="molecule type" value="Genomic_DNA"/>
</dbReference>
<evidence type="ECO:0000256" key="3">
    <source>
        <dbReference type="ARBA" id="ARBA00022737"/>
    </source>
</evidence>
<dbReference type="InterPro" id="IPR015943">
    <property type="entry name" value="WD40/YVTN_repeat-like_dom_sf"/>
</dbReference>
<dbReference type="PANTHER" id="PTHR19858">
    <property type="entry name" value="WD40 REPEAT PROTEIN"/>
    <property type="match status" value="1"/>
</dbReference>
<gene>
    <name evidence="7" type="primary">PWP2</name>
    <name evidence="7" type="ORF">LTR32_007516</name>
</gene>
<proteinExistence type="inferred from homology"/>
<dbReference type="Pfam" id="PF04003">
    <property type="entry name" value="Utp12"/>
    <property type="match status" value="1"/>
</dbReference>
<keyword evidence="8" id="KW-1185">Reference proteome</keyword>
<evidence type="ECO:0000313" key="8">
    <source>
        <dbReference type="Proteomes" id="UP001308179"/>
    </source>
</evidence>
<evidence type="ECO:0000256" key="4">
    <source>
        <dbReference type="PROSITE-ProRule" id="PRU00221"/>
    </source>
</evidence>
<evidence type="ECO:0000256" key="1">
    <source>
        <dbReference type="ARBA" id="ARBA00010226"/>
    </source>
</evidence>
<dbReference type="Gene3D" id="2.130.10.10">
    <property type="entry name" value="YVTN repeat-like/Quinoprotein amine dehydrogenase"/>
    <property type="match status" value="1"/>
</dbReference>
<accession>A0ABR0KXA9</accession>
<feature type="domain" description="Small-subunit processome Utp12" evidence="6">
    <location>
        <begin position="232"/>
        <end position="336"/>
    </location>
</feature>
<dbReference type="SUPFAM" id="SSF50969">
    <property type="entry name" value="YVTN repeat-like/Quinoprotein amine dehydrogenase"/>
    <property type="match status" value="1"/>
</dbReference>
<comment type="caution">
    <text evidence="7">The sequence shown here is derived from an EMBL/GenBank/DDBJ whole genome shotgun (WGS) entry which is preliminary data.</text>
</comment>
<keyword evidence="2 4" id="KW-0853">WD repeat</keyword>
<feature type="region of interest" description="Disordered" evidence="5">
    <location>
        <begin position="132"/>
        <end position="159"/>
    </location>
</feature>
<feature type="region of interest" description="Disordered" evidence="5">
    <location>
        <begin position="356"/>
        <end position="386"/>
    </location>
</feature>
<dbReference type="PANTHER" id="PTHR19858:SF0">
    <property type="entry name" value="PERIODIC TRYPTOPHAN PROTEIN 2 HOMOLOG"/>
    <property type="match status" value="1"/>
</dbReference>
<organism evidence="7 8">
    <name type="scientific">Rachicladosporium monterosium</name>
    <dbReference type="NCBI Taxonomy" id="1507873"/>
    <lineage>
        <taxon>Eukaryota</taxon>
        <taxon>Fungi</taxon>
        <taxon>Dikarya</taxon>
        <taxon>Ascomycota</taxon>
        <taxon>Pezizomycotina</taxon>
        <taxon>Dothideomycetes</taxon>
        <taxon>Dothideomycetidae</taxon>
        <taxon>Cladosporiales</taxon>
        <taxon>Cladosporiaceae</taxon>
        <taxon>Rachicladosporium</taxon>
    </lineage>
</organism>
<dbReference type="PROSITE" id="PS50082">
    <property type="entry name" value="WD_REPEATS_2"/>
    <property type="match status" value="1"/>
</dbReference>
<sequence>LQADVLCVSVRPDSRQIAVSTLDGQLTFWSLSEGTQEAGLDGRRDVSGGRKITDRRTAANVAGTKSFNTVTYSADGNVVLAGGNSKYICLYAVETGVLLQKYTVSTNLSLDGTQEFLNSRLLTETGPRALLDETGEASDLEDRMDKSLPGSKRGDAAQRKTAPAIRVPGVAFSPTGRAFCAASTEGLLIYSVDAGVQFDPFDLDVDVTPETTLKTLARREWLKALVMAFRLNHTKLVTRVYRSIPTTDIGFVVRDLPEVYLERMLRHVAKEADTSPHLELNLLWLESLLRLHGRVLKERQGEFAEVVRMVQRAVARLQGEVMKVAERNRGTIDYLLGQPRVRNDVDGGGVRLKMLGNGVGDGGARDEDESMDDGEEGDASEWIGLE</sequence>
<reference evidence="7 8" key="1">
    <citation type="submission" date="2023-08" db="EMBL/GenBank/DDBJ databases">
        <title>Black Yeasts Isolated from many extreme environments.</title>
        <authorList>
            <person name="Coleine C."/>
            <person name="Stajich J.E."/>
            <person name="Selbmann L."/>
        </authorList>
    </citation>
    <scope>NUCLEOTIDE SEQUENCE [LARGE SCALE GENOMIC DNA]</scope>
    <source>
        <strain evidence="7 8">CCFEE 5386</strain>
    </source>
</reference>
<dbReference type="InterPro" id="IPR007148">
    <property type="entry name" value="SSU_processome_Utp12"/>
</dbReference>
<dbReference type="Pfam" id="PF00400">
    <property type="entry name" value="WD40"/>
    <property type="match status" value="1"/>
</dbReference>
<comment type="similarity">
    <text evidence="1">Belongs to the WD repeat PWP2 family.</text>
</comment>
<dbReference type="InterPro" id="IPR001680">
    <property type="entry name" value="WD40_rpt"/>
</dbReference>
<evidence type="ECO:0000313" key="7">
    <source>
        <dbReference type="EMBL" id="KAK5139252.1"/>
    </source>
</evidence>